<dbReference type="SUPFAM" id="SSF51735">
    <property type="entry name" value="NAD(P)-binding Rossmann-fold domains"/>
    <property type="match status" value="1"/>
</dbReference>
<dbReference type="PANTHER" id="PTHR43115:SF4">
    <property type="entry name" value="DEHYDROGENASE_REDUCTASE SDR FAMILY MEMBER 11"/>
    <property type="match status" value="1"/>
</dbReference>
<protein>
    <recommendedName>
        <fullName evidence="5">Oxidoreductase</fullName>
    </recommendedName>
</protein>
<dbReference type="PANTHER" id="PTHR43115">
    <property type="entry name" value="DEHYDROGENASE/REDUCTASE SDR FAMILY MEMBER 11"/>
    <property type="match status" value="1"/>
</dbReference>
<sequence length="249" mass="26150">MARSLDGKVAVVTGASSGIGEATVRSLAAEGAAVVAGARRKERLDGLVEEVTQGGGKAIAVECDVTDEGQAHDLVRRAVEEFGRIDILVNNAGVMLLSAVGKGLSDQWRNMFGVNVLGLLYATDAAIEAMRRQDGGHLVNISSVAGRKVTRDSSGVYAGTKHAVGAISEGLRQELLADNIRVTIVEPGAVATELPDHITDEDAREGLSGLLKLEILRAEDVANAIVYAVTQPPRVSVNEILIRPTQQPV</sequence>
<dbReference type="PRINTS" id="PR00081">
    <property type="entry name" value="GDHRDH"/>
</dbReference>
<dbReference type="EMBL" id="CADCUZ010000159">
    <property type="protein sequence ID" value="CAA9437307.1"/>
    <property type="molecule type" value="Genomic_DNA"/>
</dbReference>
<dbReference type="Gene3D" id="3.40.50.720">
    <property type="entry name" value="NAD(P)-binding Rossmann-like Domain"/>
    <property type="match status" value="1"/>
</dbReference>
<evidence type="ECO:0000256" key="1">
    <source>
        <dbReference type="ARBA" id="ARBA00006484"/>
    </source>
</evidence>
<evidence type="ECO:0000256" key="3">
    <source>
        <dbReference type="RuleBase" id="RU000363"/>
    </source>
</evidence>
<dbReference type="FunFam" id="3.40.50.720:FF:000047">
    <property type="entry name" value="NADP-dependent L-serine/L-allo-threonine dehydrogenase"/>
    <property type="match status" value="1"/>
</dbReference>
<evidence type="ECO:0000256" key="2">
    <source>
        <dbReference type="ARBA" id="ARBA00023002"/>
    </source>
</evidence>
<dbReference type="AlphaFoldDB" id="A0A6J4Q7Y7"/>
<dbReference type="InterPro" id="IPR036291">
    <property type="entry name" value="NAD(P)-bd_dom_sf"/>
</dbReference>
<dbReference type="PROSITE" id="PS00061">
    <property type="entry name" value="ADH_SHORT"/>
    <property type="match status" value="1"/>
</dbReference>
<accession>A0A6J4Q7Y7</accession>
<organism evidence="4">
    <name type="scientific">uncultured Rubrobacteraceae bacterium</name>
    <dbReference type="NCBI Taxonomy" id="349277"/>
    <lineage>
        <taxon>Bacteria</taxon>
        <taxon>Bacillati</taxon>
        <taxon>Actinomycetota</taxon>
        <taxon>Rubrobacteria</taxon>
        <taxon>Rubrobacterales</taxon>
        <taxon>Rubrobacteraceae</taxon>
        <taxon>environmental samples</taxon>
    </lineage>
</organism>
<comment type="similarity">
    <text evidence="1 3">Belongs to the short-chain dehydrogenases/reductases (SDR) family.</text>
</comment>
<proteinExistence type="inferred from homology"/>
<keyword evidence="2" id="KW-0560">Oxidoreductase</keyword>
<gene>
    <name evidence="4" type="ORF">AVDCRST_MAG55-3128</name>
</gene>
<dbReference type="Pfam" id="PF00106">
    <property type="entry name" value="adh_short"/>
    <property type="match status" value="1"/>
</dbReference>
<name>A0A6J4Q7Y7_9ACTN</name>
<dbReference type="InterPro" id="IPR002347">
    <property type="entry name" value="SDR_fam"/>
</dbReference>
<dbReference type="GO" id="GO:0016616">
    <property type="term" value="F:oxidoreductase activity, acting on the CH-OH group of donors, NAD or NADP as acceptor"/>
    <property type="evidence" value="ECO:0007669"/>
    <property type="project" value="UniProtKB-ARBA"/>
</dbReference>
<evidence type="ECO:0008006" key="5">
    <source>
        <dbReference type="Google" id="ProtNLM"/>
    </source>
</evidence>
<evidence type="ECO:0000313" key="4">
    <source>
        <dbReference type="EMBL" id="CAA9437307.1"/>
    </source>
</evidence>
<dbReference type="PRINTS" id="PR00080">
    <property type="entry name" value="SDRFAMILY"/>
</dbReference>
<reference evidence="4" key="1">
    <citation type="submission" date="2020-02" db="EMBL/GenBank/DDBJ databases">
        <authorList>
            <person name="Meier V. D."/>
        </authorList>
    </citation>
    <scope>NUCLEOTIDE SEQUENCE</scope>
    <source>
        <strain evidence="4">AVDCRST_MAG55</strain>
    </source>
</reference>
<dbReference type="InterPro" id="IPR020904">
    <property type="entry name" value="Sc_DH/Rdtase_CS"/>
</dbReference>